<organism evidence="5 6">
    <name type="scientific">Frondihabitans australicus</name>
    <dbReference type="NCBI Taxonomy" id="386892"/>
    <lineage>
        <taxon>Bacteria</taxon>
        <taxon>Bacillati</taxon>
        <taxon>Actinomycetota</taxon>
        <taxon>Actinomycetes</taxon>
        <taxon>Micrococcales</taxon>
        <taxon>Microbacteriaceae</taxon>
        <taxon>Frondihabitans</taxon>
    </lineage>
</organism>
<dbReference type="InterPro" id="IPR036388">
    <property type="entry name" value="WH-like_DNA-bd_sf"/>
</dbReference>
<reference evidence="5 6" key="1">
    <citation type="submission" date="2018-10" db="EMBL/GenBank/DDBJ databases">
        <title>Sequencing the genomes of 1000 actinobacteria strains.</title>
        <authorList>
            <person name="Klenk H.-P."/>
        </authorList>
    </citation>
    <scope>NUCLEOTIDE SEQUENCE [LARGE SCALE GENOMIC DNA]</scope>
    <source>
        <strain evidence="5 6">DSM 17894</strain>
    </source>
</reference>
<evidence type="ECO:0000256" key="3">
    <source>
        <dbReference type="SAM" id="MobiDB-lite"/>
    </source>
</evidence>
<dbReference type="PRINTS" id="PR00038">
    <property type="entry name" value="HTHLUXR"/>
</dbReference>
<dbReference type="CDD" id="cd06170">
    <property type="entry name" value="LuxR_C_like"/>
    <property type="match status" value="1"/>
</dbReference>
<dbReference type="SUPFAM" id="SSF48452">
    <property type="entry name" value="TPR-like"/>
    <property type="match status" value="1"/>
</dbReference>
<dbReference type="PROSITE" id="PS50043">
    <property type="entry name" value="HTH_LUXR_2"/>
    <property type="match status" value="1"/>
</dbReference>
<dbReference type="InterPro" id="IPR016032">
    <property type="entry name" value="Sig_transdc_resp-reg_C-effctor"/>
</dbReference>
<keyword evidence="2" id="KW-0067">ATP-binding</keyword>
<dbReference type="GO" id="GO:0006355">
    <property type="term" value="P:regulation of DNA-templated transcription"/>
    <property type="evidence" value="ECO:0007669"/>
    <property type="project" value="InterPro"/>
</dbReference>
<sequence length="1000" mass="104130">MPPGAGTLIEREAEMSQLLSLVRSGGSGDATVAIVTGEPGAGKSRLAAEFAAEFERRGGVAVTGWCAPVSSSRVAFGPILGILAQLLARRPDLPDSVTDEVWSSLRPLADGSAPTTDTGPLATTRVLAAIVELMSAASETAPLLVVVEDAHWADPATLDALSFAARLIDTHPVSLLVTARSTGGGRSSQSRRVLTELRRLPRTVDVPLGPLSDAGTRAIVEREAPRIADDLAARVVDLADGNPFYAQLLAHQPHPDRLPREIGDLLLGAVGRQASGARDLLIQLRVLGDRSDARLLADALGVDLDALTSVAAALVDEGLLVTDRSSVAFRHALVGEAVDDDILPSERALAHARAADALLRSGAAESPERGVELAEHLLACGRTAEAVAAALRGARHAVDVLAFADACENYDAVLRLWSLAGGGAGSASAAADVDLTTVFLEAIDANRWAGRLDRARALAAEARARALVPVERARLEHSHARVMAASGRLRDALGMLRVAESLTSGDTDRERHSAILASLAQTEMTLGEARAAATTADRAIAEAGDDVVALHAGITRAACRAQLGEAAAAVDDLRALLPEVRRRGDLELVIRCYGNLAFATGVAGRPSDVLRVSDEAIEVCRLYGPVTSAASTIVSNYCTALVAAGRWEEARQVATTGIEGAGGSPAALFLATQLAQVAALRGDWQSASAILDEARPRIGDSPYAFELAFVDAEIAAWTERPADAIRIIGETLDDLDEQEDQLLVLDACRIALRASADALQHSGRSATVTDARGSAAARELHDKARRVAGSLRTPLAAAASAACDAESDRARGRDTSEAWHALAALERDLGRPFDEAYALARAGACEVHELYTQRARDTLLDARRRAVDLGAAPLAALVDAVARRASILLMPEGSAPSLAAPAAVPSPTTSAPVAAPEAAPHGTAAQSAGPGDEHPGGLTRREVQVLRLVAAGATNRSIGQALFISDRTVAVHVGNILAKLGVANRTEAAHLARGFDLERA</sequence>
<dbReference type="GO" id="GO:0004016">
    <property type="term" value="F:adenylate cyclase activity"/>
    <property type="evidence" value="ECO:0007669"/>
    <property type="project" value="TreeGrafter"/>
</dbReference>
<protein>
    <submittedName>
        <fullName evidence="5">Regulatory LuxR family protein</fullName>
    </submittedName>
</protein>
<evidence type="ECO:0000256" key="2">
    <source>
        <dbReference type="ARBA" id="ARBA00022840"/>
    </source>
</evidence>
<dbReference type="EMBL" id="RBKS01000001">
    <property type="protein sequence ID" value="RKR76580.1"/>
    <property type="molecule type" value="Genomic_DNA"/>
</dbReference>
<accession>A0A495ILH5</accession>
<evidence type="ECO:0000313" key="5">
    <source>
        <dbReference type="EMBL" id="RKR76580.1"/>
    </source>
</evidence>
<dbReference type="GO" id="GO:0003677">
    <property type="term" value="F:DNA binding"/>
    <property type="evidence" value="ECO:0007669"/>
    <property type="project" value="InterPro"/>
</dbReference>
<evidence type="ECO:0000259" key="4">
    <source>
        <dbReference type="PROSITE" id="PS50043"/>
    </source>
</evidence>
<dbReference type="Gene3D" id="3.40.50.300">
    <property type="entry name" value="P-loop containing nucleotide triphosphate hydrolases"/>
    <property type="match status" value="1"/>
</dbReference>
<dbReference type="PANTHER" id="PTHR16305:SF35">
    <property type="entry name" value="TRANSCRIPTIONAL ACTIVATOR DOMAIN"/>
    <property type="match status" value="1"/>
</dbReference>
<evidence type="ECO:0000256" key="1">
    <source>
        <dbReference type="ARBA" id="ARBA00022741"/>
    </source>
</evidence>
<dbReference type="SUPFAM" id="SSF52540">
    <property type="entry name" value="P-loop containing nucleoside triphosphate hydrolases"/>
    <property type="match status" value="1"/>
</dbReference>
<keyword evidence="6" id="KW-1185">Reference proteome</keyword>
<dbReference type="SUPFAM" id="SSF46894">
    <property type="entry name" value="C-terminal effector domain of the bipartite response regulators"/>
    <property type="match status" value="1"/>
</dbReference>
<dbReference type="Proteomes" id="UP000280008">
    <property type="component" value="Unassembled WGS sequence"/>
</dbReference>
<dbReference type="InterPro" id="IPR011990">
    <property type="entry name" value="TPR-like_helical_dom_sf"/>
</dbReference>
<dbReference type="RefSeq" id="WP_170160011.1">
    <property type="nucleotide sequence ID" value="NZ_RBKS01000001.1"/>
</dbReference>
<proteinExistence type="predicted"/>
<dbReference type="Pfam" id="PF13191">
    <property type="entry name" value="AAA_16"/>
    <property type="match status" value="1"/>
</dbReference>
<dbReference type="GO" id="GO:0005737">
    <property type="term" value="C:cytoplasm"/>
    <property type="evidence" value="ECO:0007669"/>
    <property type="project" value="TreeGrafter"/>
</dbReference>
<name>A0A495ILH5_9MICO</name>
<dbReference type="SMART" id="SM00421">
    <property type="entry name" value="HTH_LUXR"/>
    <property type="match status" value="1"/>
</dbReference>
<dbReference type="InterPro" id="IPR000792">
    <property type="entry name" value="Tscrpt_reg_LuxR_C"/>
</dbReference>
<keyword evidence="1" id="KW-0547">Nucleotide-binding</keyword>
<comment type="caution">
    <text evidence="5">The sequence shown here is derived from an EMBL/GenBank/DDBJ whole genome shotgun (WGS) entry which is preliminary data.</text>
</comment>
<dbReference type="Gene3D" id="1.10.10.10">
    <property type="entry name" value="Winged helix-like DNA-binding domain superfamily/Winged helix DNA-binding domain"/>
    <property type="match status" value="1"/>
</dbReference>
<dbReference type="Pfam" id="PF00196">
    <property type="entry name" value="GerE"/>
    <property type="match status" value="1"/>
</dbReference>
<dbReference type="InterPro" id="IPR041664">
    <property type="entry name" value="AAA_16"/>
</dbReference>
<evidence type="ECO:0000313" key="6">
    <source>
        <dbReference type="Proteomes" id="UP000280008"/>
    </source>
</evidence>
<dbReference type="GO" id="GO:0005524">
    <property type="term" value="F:ATP binding"/>
    <property type="evidence" value="ECO:0007669"/>
    <property type="project" value="UniProtKB-KW"/>
</dbReference>
<dbReference type="AlphaFoldDB" id="A0A495ILH5"/>
<feature type="compositionally biased region" description="Low complexity" evidence="3">
    <location>
        <begin position="896"/>
        <end position="925"/>
    </location>
</feature>
<feature type="region of interest" description="Disordered" evidence="3">
    <location>
        <begin position="896"/>
        <end position="937"/>
    </location>
</feature>
<dbReference type="PANTHER" id="PTHR16305">
    <property type="entry name" value="TESTICULAR SOLUBLE ADENYLYL CYCLASE"/>
    <property type="match status" value="1"/>
</dbReference>
<gene>
    <name evidence="5" type="ORF">C8E83_3757</name>
</gene>
<dbReference type="PROSITE" id="PS00622">
    <property type="entry name" value="HTH_LUXR_1"/>
    <property type="match status" value="1"/>
</dbReference>
<feature type="domain" description="HTH luxR-type" evidence="4">
    <location>
        <begin position="931"/>
        <end position="996"/>
    </location>
</feature>
<dbReference type="InterPro" id="IPR027417">
    <property type="entry name" value="P-loop_NTPase"/>
</dbReference>